<gene>
    <name evidence="2" type="ORF">FHX47_000604</name>
</gene>
<dbReference type="PROSITE" id="PS51257">
    <property type="entry name" value="PROKAR_LIPOPROTEIN"/>
    <property type="match status" value="1"/>
</dbReference>
<evidence type="ECO:0000313" key="3">
    <source>
        <dbReference type="Proteomes" id="UP000547528"/>
    </source>
</evidence>
<dbReference type="Proteomes" id="UP000547528">
    <property type="component" value="Unassembled WGS sequence"/>
</dbReference>
<keyword evidence="3" id="KW-1185">Reference proteome</keyword>
<comment type="caution">
    <text evidence="2">The sequence shown here is derived from an EMBL/GenBank/DDBJ whole genome shotgun (WGS) entry which is preliminary data.</text>
</comment>
<reference evidence="2 3" key="1">
    <citation type="submission" date="2020-08" db="EMBL/GenBank/DDBJ databases">
        <title>Sequencing the genomes of 1000 actinobacteria strains.</title>
        <authorList>
            <person name="Klenk H.-P."/>
        </authorList>
    </citation>
    <scope>NUCLEOTIDE SEQUENCE [LARGE SCALE GENOMIC DNA]</scope>
    <source>
        <strain evidence="2 3">DSM 28238</strain>
    </source>
</reference>
<dbReference type="RefSeq" id="WP_183357385.1">
    <property type="nucleotide sequence ID" value="NZ_BAABKR010000001.1"/>
</dbReference>
<evidence type="ECO:0000313" key="2">
    <source>
        <dbReference type="EMBL" id="MBB3667011.1"/>
    </source>
</evidence>
<accession>A0A7W5XYZ6</accession>
<sequence length="235" mass="25371">MISRKISAFVTTCIASVVLVGCASQSMPEAPLTETQLTDRVLSESQLPAGFESDGDPRVLDIEEFSLREKYLGGFFALNALENVQGDCQNVLDDLWRSSVDTHAALVASYSDWQDGIFDAYLLSTAAEGDVTGAFDAVGGSCSEEQNQNSSNSVYEFDQMSGDLSGFEVVLKGARDDSEGEDVPDPNYRVGAMSYGNNHIVVEAGFMNRENFDEILEAALESFENPTSVDGTHDG</sequence>
<organism evidence="2 3">
    <name type="scientific">Garicola koreensis</name>
    <dbReference type="NCBI Taxonomy" id="1262554"/>
    <lineage>
        <taxon>Bacteria</taxon>
        <taxon>Bacillati</taxon>
        <taxon>Actinomycetota</taxon>
        <taxon>Actinomycetes</taxon>
        <taxon>Micrococcales</taxon>
        <taxon>Micrococcaceae</taxon>
        <taxon>Garicola</taxon>
    </lineage>
</organism>
<keyword evidence="1" id="KW-0732">Signal</keyword>
<feature type="chain" id="PRO_5031574309" evidence="1">
    <location>
        <begin position="24"/>
        <end position="235"/>
    </location>
</feature>
<dbReference type="EMBL" id="JACIBT010000001">
    <property type="protein sequence ID" value="MBB3667011.1"/>
    <property type="molecule type" value="Genomic_DNA"/>
</dbReference>
<feature type="signal peptide" evidence="1">
    <location>
        <begin position="1"/>
        <end position="23"/>
    </location>
</feature>
<evidence type="ECO:0000256" key="1">
    <source>
        <dbReference type="SAM" id="SignalP"/>
    </source>
</evidence>
<name>A0A7W5XYZ6_9MICC</name>
<proteinExistence type="predicted"/>
<dbReference type="AlphaFoldDB" id="A0A7W5XYZ6"/>
<protein>
    <submittedName>
        <fullName evidence="2">Uncharacterized protein</fullName>
    </submittedName>
</protein>